<dbReference type="RefSeq" id="WP_277730744.1">
    <property type="nucleotide sequence ID" value="NZ_CP120733.1"/>
</dbReference>
<dbReference type="EMBL" id="CP120733">
    <property type="protein sequence ID" value="WFD08827.1"/>
    <property type="molecule type" value="Genomic_DNA"/>
</dbReference>
<reference evidence="1 2" key="1">
    <citation type="submission" date="2023-03" db="EMBL/GenBank/DDBJ databases">
        <title>Complete genome sequence of Tepidibacter sp. SWIR-1, isolated from a deep-sea hydrothermal vent.</title>
        <authorList>
            <person name="Li X."/>
        </authorList>
    </citation>
    <scope>NUCLEOTIDE SEQUENCE [LARGE SCALE GENOMIC DNA]</scope>
    <source>
        <strain evidence="1 2">SWIR-1</strain>
    </source>
</reference>
<sequence length="87" mass="10546">MHRLSYKDMMYLKEMGLYSYGYAYILRYLLEDEYEGIKKIEDIKEQVEKVLEILNNRKQLPQEYKDFVDNYNGFSGVLIPKEEIMCD</sequence>
<proteinExistence type="predicted"/>
<name>A0ABY8E7H7_9FIRM</name>
<gene>
    <name evidence="1" type="ORF">P4S50_10510</name>
</gene>
<keyword evidence="2" id="KW-1185">Reference proteome</keyword>
<accession>A0ABY8E7H7</accession>
<evidence type="ECO:0000313" key="1">
    <source>
        <dbReference type="EMBL" id="WFD08827.1"/>
    </source>
</evidence>
<evidence type="ECO:0000313" key="2">
    <source>
        <dbReference type="Proteomes" id="UP001222800"/>
    </source>
</evidence>
<dbReference type="Proteomes" id="UP001222800">
    <property type="component" value="Chromosome"/>
</dbReference>
<organism evidence="1 2">
    <name type="scientific">Tepidibacter hydrothermalis</name>
    <dbReference type="NCBI Taxonomy" id="3036126"/>
    <lineage>
        <taxon>Bacteria</taxon>
        <taxon>Bacillati</taxon>
        <taxon>Bacillota</taxon>
        <taxon>Clostridia</taxon>
        <taxon>Peptostreptococcales</taxon>
        <taxon>Peptostreptococcaceae</taxon>
        <taxon>Tepidibacter</taxon>
    </lineage>
</organism>
<protein>
    <submittedName>
        <fullName evidence="1">Uncharacterized protein</fullName>
    </submittedName>
</protein>